<protein>
    <recommendedName>
        <fullName evidence="1">FBA domain-containing protein</fullName>
    </recommendedName>
</protein>
<dbReference type="GO" id="GO:0006516">
    <property type="term" value="P:glycoprotein catabolic process"/>
    <property type="evidence" value="ECO:0007669"/>
    <property type="project" value="TreeGrafter"/>
</dbReference>
<gene>
    <name evidence="2" type="ORF">GDO54_003939</name>
</gene>
<dbReference type="AlphaFoldDB" id="A0AAV2ZYL0"/>
<dbReference type="SMART" id="SM01198">
    <property type="entry name" value="FBA"/>
    <property type="match status" value="1"/>
</dbReference>
<feature type="domain" description="FBA" evidence="1">
    <location>
        <begin position="1"/>
        <end position="182"/>
    </location>
</feature>
<dbReference type="GO" id="GO:0019005">
    <property type="term" value="C:SCF ubiquitin ligase complex"/>
    <property type="evidence" value="ECO:0007669"/>
    <property type="project" value="TreeGrafter"/>
</dbReference>
<dbReference type="GO" id="GO:0031146">
    <property type="term" value="P:SCF-dependent proteasomal ubiquitin-dependent protein catabolic process"/>
    <property type="evidence" value="ECO:0007669"/>
    <property type="project" value="TreeGrafter"/>
</dbReference>
<accession>A0AAV2ZYL0</accession>
<dbReference type="SUPFAM" id="SSF49785">
    <property type="entry name" value="Galactose-binding domain-like"/>
    <property type="match status" value="1"/>
</dbReference>
<dbReference type="InterPro" id="IPR008979">
    <property type="entry name" value="Galactose-bd-like_sf"/>
</dbReference>
<name>A0AAV2ZYL0_PYXAD</name>
<dbReference type="PANTHER" id="PTHR12125:SF12">
    <property type="entry name" value="F-BOX ONLY PROTEIN 6"/>
    <property type="match status" value="1"/>
</dbReference>
<dbReference type="Gene3D" id="2.60.120.260">
    <property type="entry name" value="Galactose-binding domain-like"/>
    <property type="match status" value="1"/>
</dbReference>
<dbReference type="Proteomes" id="UP001181693">
    <property type="component" value="Unassembled WGS sequence"/>
</dbReference>
<dbReference type="InterPro" id="IPR039752">
    <property type="entry name" value="F-box_only"/>
</dbReference>
<dbReference type="GO" id="GO:0036503">
    <property type="term" value="P:ERAD pathway"/>
    <property type="evidence" value="ECO:0007669"/>
    <property type="project" value="TreeGrafter"/>
</dbReference>
<comment type="caution">
    <text evidence="2">The sequence shown here is derived from an EMBL/GenBank/DDBJ whole genome shotgun (WGS) entry which is preliminary data.</text>
</comment>
<dbReference type="GO" id="GO:0005737">
    <property type="term" value="C:cytoplasm"/>
    <property type="evidence" value="ECO:0007669"/>
    <property type="project" value="TreeGrafter"/>
</dbReference>
<reference evidence="2" key="1">
    <citation type="thesis" date="2020" institute="ProQuest LLC" country="789 East Eisenhower Parkway, Ann Arbor, MI, USA">
        <title>Comparative Genomics and Chromosome Evolution.</title>
        <authorList>
            <person name="Mudd A.B."/>
        </authorList>
    </citation>
    <scope>NUCLEOTIDE SEQUENCE</scope>
    <source>
        <strain evidence="2">1538</strain>
        <tissue evidence="2">Blood</tissue>
    </source>
</reference>
<dbReference type="EMBL" id="DYDO01000011">
    <property type="protein sequence ID" value="DBA16560.1"/>
    <property type="molecule type" value="Genomic_DNA"/>
</dbReference>
<dbReference type="PANTHER" id="PTHR12125">
    <property type="entry name" value="F-BOX ONLY PROTEIN 6-LIKE PROTEIN"/>
    <property type="match status" value="1"/>
</dbReference>
<sequence length="182" mass="21015">MWAPYSLKRNLINNPWALDDFNGWTIKENGGDKWKIEDMPGGLGEEIPNPFVTKYFVTSYRSCKKSQLINLKNEGFSDDIMDNFQPSIVITDWFAGRRDCGCEYELLIQLLSKDKKTLHEFHPKPVVLPEGSNSQWKHITHTFSNYGPGVRYIYFEHGGKDTKTWAGWYGVRVTNSSVIIMI</sequence>
<dbReference type="Pfam" id="PF04300">
    <property type="entry name" value="FBA"/>
    <property type="match status" value="1"/>
</dbReference>
<proteinExistence type="predicted"/>
<evidence type="ECO:0000313" key="2">
    <source>
        <dbReference type="EMBL" id="DBA16560.1"/>
    </source>
</evidence>
<evidence type="ECO:0000313" key="3">
    <source>
        <dbReference type="Proteomes" id="UP001181693"/>
    </source>
</evidence>
<dbReference type="GO" id="GO:0061630">
    <property type="term" value="F:ubiquitin protein ligase activity"/>
    <property type="evidence" value="ECO:0007669"/>
    <property type="project" value="TreeGrafter"/>
</dbReference>
<dbReference type="PROSITE" id="PS51114">
    <property type="entry name" value="FBA"/>
    <property type="match status" value="1"/>
</dbReference>
<evidence type="ECO:0000259" key="1">
    <source>
        <dbReference type="PROSITE" id="PS51114"/>
    </source>
</evidence>
<organism evidence="2 3">
    <name type="scientific">Pyxicephalus adspersus</name>
    <name type="common">African bullfrog</name>
    <dbReference type="NCBI Taxonomy" id="30357"/>
    <lineage>
        <taxon>Eukaryota</taxon>
        <taxon>Metazoa</taxon>
        <taxon>Chordata</taxon>
        <taxon>Craniata</taxon>
        <taxon>Vertebrata</taxon>
        <taxon>Euteleostomi</taxon>
        <taxon>Amphibia</taxon>
        <taxon>Batrachia</taxon>
        <taxon>Anura</taxon>
        <taxon>Neobatrachia</taxon>
        <taxon>Ranoidea</taxon>
        <taxon>Pyxicephalidae</taxon>
        <taxon>Pyxicephalinae</taxon>
        <taxon>Pyxicephalus</taxon>
    </lineage>
</organism>
<keyword evidence="3" id="KW-1185">Reference proteome</keyword>
<dbReference type="InterPro" id="IPR007397">
    <property type="entry name" value="F-box-assoc_dom"/>
</dbReference>
<dbReference type="FunFam" id="2.60.120.260:FF:000012">
    <property type="entry name" value="F-box only protein 2"/>
    <property type="match status" value="1"/>
</dbReference>